<dbReference type="SUPFAM" id="SSF50475">
    <property type="entry name" value="FMN-binding split barrel"/>
    <property type="match status" value="1"/>
</dbReference>
<keyword evidence="1" id="KW-0560">Oxidoreductase</keyword>
<organism evidence="4 5">
    <name type="scientific">Geranomyces variabilis</name>
    <dbReference type="NCBI Taxonomy" id="109894"/>
    <lineage>
        <taxon>Eukaryota</taxon>
        <taxon>Fungi</taxon>
        <taxon>Fungi incertae sedis</taxon>
        <taxon>Chytridiomycota</taxon>
        <taxon>Chytridiomycota incertae sedis</taxon>
        <taxon>Chytridiomycetes</taxon>
        <taxon>Spizellomycetales</taxon>
        <taxon>Powellomycetaceae</taxon>
        <taxon>Geranomyces</taxon>
    </lineage>
</organism>
<dbReference type="InterPro" id="IPR012349">
    <property type="entry name" value="Split_barrel_FMN-bd"/>
</dbReference>
<proteinExistence type="predicted"/>
<evidence type="ECO:0000259" key="3">
    <source>
        <dbReference type="SMART" id="SM00903"/>
    </source>
</evidence>
<dbReference type="EMBL" id="JADGJQ010000017">
    <property type="protein sequence ID" value="KAJ3180288.1"/>
    <property type="molecule type" value="Genomic_DNA"/>
</dbReference>
<dbReference type="GO" id="GO:0042602">
    <property type="term" value="F:riboflavin reductase (NADPH) activity"/>
    <property type="evidence" value="ECO:0007669"/>
    <property type="project" value="TreeGrafter"/>
</dbReference>
<evidence type="ECO:0000256" key="2">
    <source>
        <dbReference type="SAM" id="MobiDB-lite"/>
    </source>
</evidence>
<evidence type="ECO:0000313" key="5">
    <source>
        <dbReference type="Proteomes" id="UP001212152"/>
    </source>
</evidence>
<evidence type="ECO:0000313" key="4">
    <source>
        <dbReference type="EMBL" id="KAJ3180288.1"/>
    </source>
</evidence>
<dbReference type="PANTHER" id="PTHR30466">
    <property type="entry name" value="FLAVIN REDUCTASE"/>
    <property type="match status" value="1"/>
</dbReference>
<dbReference type="Gene3D" id="2.30.110.10">
    <property type="entry name" value="Electron Transport, Fmn-binding Protein, Chain A"/>
    <property type="match status" value="1"/>
</dbReference>
<gene>
    <name evidence="4" type="ORF">HDU87_002167</name>
</gene>
<dbReference type="AlphaFoldDB" id="A0AAD5TNZ9"/>
<sequence>MRNVIPRLALRRAAHRLSPPSLPQATAVPKCHSHSCLQRNAPRSRCSSSSTAAATPAPTPAAQQRATTDLFNEEQNPQTERAVSAEEFRGVMRTTAAPVAVITLATPNSPHSHVGITCSSVTSVSLDPPIISFCVRSPSRVATALASESTPPPSIAVHLLAASQVRESMSFSSPHTQHAFEAFAHRVDQPTALPILEGCLGVMVCELMRRVEIGDHEAWFAKVQRIAYVNTSQSQSDRPSRRIAELPLLYHRGEYKSIKISTTLRAIEATELQLQYLRAAWKALTSAAPGADVFSEVRSAIQSATPRRPYRETHARLVYHLVSVALANERSALSEPSPTEKIIASDPESEDYRFLQFIKRPEHSFLTTTGFATLRDHFYSPAVFCSQEAAESFIPPNKHPLPTSLEECIVASRWRKSTPTPLSSPVAEGVEVPPPRDNPE</sequence>
<reference evidence="4" key="1">
    <citation type="submission" date="2020-05" db="EMBL/GenBank/DDBJ databases">
        <title>Phylogenomic resolution of chytrid fungi.</title>
        <authorList>
            <person name="Stajich J.E."/>
            <person name="Amses K."/>
            <person name="Simmons R."/>
            <person name="Seto K."/>
            <person name="Myers J."/>
            <person name="Bonds A."/>
            <person name="Quandt C.A."/>
            <person name="Barry K."/>
            <person name="Liu P."/>
            <person name="Grigoriev I."/>
            <person name="Longcore J.E."/>
            <person name="James T.Y."/>
        </authorList>
    </citation>
    <scope>NUCLEOTIDE SEQUENCE</scope>
    <source>
        <strain evidence="4">JEL0379</strain>
    </source>
</reference>
<dbReference type="InterPro" id="IPR050268">
    <property type="entry name" value="NADH-dep_flavin_reductase"/>
</dbReference>
<dbReference type="Proteomes" id="UP001212152">
    <property type="component" value="Unassembled WGS sequence"/>
</dbReference>
<dbReference type="SMART" id="SM00903">
    <property type="entry name" value="Flavin_Reduct"/>
    <property type="match status" value="1"/>
</dbReference>
<name>A0AAD5TNZ9_9FUNG</name>
<dbReference type="PANTHER" id="PTHR30466:SF1">
    <property type="entry name" value="FMN REDUCTASE (NADH) RUTF"/>
    <property type="match status" value="1"/>
</dbReference>
<feature type="domain" description="Flavin reductase like" evidence="3">
    <location>
        <begin position="92"/>
        <end position="257"/>
    </location>
</feature>
<dbReference type="InterPro" id="IPR002563">
    <property type="entry name" value="Flavin_Rdtase-like_dom"/>
</dbReference>
<protein>
    <recommendedName>
        <fullName evidence="3">Flavin reductase like domain-containing protein</fullName>
    </recommendedName>
</protein>
<dbReference type="GO" id="GO:0010181">
    <property type="term" value="F:FMN binding"/>
    <property type="evidence" value="ECO:0007669"/>
    <property type="project" value="InterPro"/>
</dbReference>
<dbReference type="Pfam" id="PF01613">
    <property type="entry name" value="Flavin_Reduct"/>
    <property type="match status" value="1"/>
</dbReference>
<keyword evidence="5" id="KW-1185">Reference proteome</keyword>
<feature type="region of interest" description="Disordered" evidence="2">
    <location>
        <begin position="416"/>
        <end position="440"/>
    </location>
</feature>
<feature type="region of interest" description="Disordered" evidence="2">
    <location>
        <begin position="40"/>
        <end position="65"/>
    </location>
</feature>
<feature type="compositionally biased region" description="Low complexity" evidence="2">
    <location>
        <begin position="41"/>
        <end position="65"/>
    </location>
</feature>
<evidence type="ECO:0000256" key="1">
    <source>
        <dbReference type="ARBA" id="ARBA00023002"/>
    </source>
</evidence>
<comment type="caution">
    <text evidence="4">The sequence shown here is derived from an EMBL/GenBank/DDBJ whole genome shotgun (WGS) entry which is preliminary data.</text>
</comment>
<accession>A0AAD5TNZ9</accession>